<evidence type="ECO:0000256" key="1">
    <source>
        <dbReference type="ARBA" id="ARBA00010458"/>
    </source>
</evidence>
<sequence>MDNNNVITCGQTLTVVAHRIMPEDLNEHGTLFGGGTLSLVDREASLAALRVSKAPIVTAKIDHINFIRPMDLSVSLNLESYVSGFGHRSIEVFTKIIGEDLRTGKRFLAFTCFVTFVVENPTGKIGFDHLIPENDEQNSICDGYQKRVIRRKQDRQDLNNLSNHININRAY</sequence>
<comment type="similarity">
    <text evidence="1">Belongs to the acyl coenzyme A hydrolase family.</text>
</comment>
<evidence type="ECO:0000259" key="4">
    <source>
        <dbReference type="PROSITE" id="PS51770"/>
    </source>
</evidence>
<dbReference type="InterPro" id="IPR029069">
    <property type="entry name" value="HotDog_dom_sf"/>
</dbReference>
<keyword evidence="6" id="KW-1185">Reference proteome</keyword>
<dbReference type="STRING" id="1423807.FD16_GL002440"/>
<dbReference type="CDD" id="cd03442">
    <property type="entry name" value="BFIT_BACH"/>
    <property type="match status" value="1"/>
</dbReference>
<evidence type="ECO:0000313" key="5">
    <source>
        <dbReference type="EMBL" id="KRM12255.1"/>
    </source>
</evidence>
<dbReference type="Proteomes" id="UP000051820">
    <property type="component" value="Unassembled WGS sequence"/>
</dbReference>
<dbReference type="InterPro" id="IPR033120">
    <property type="entry name" value="HOTDOG_ACOT"/>
</dbReference>
<dbReference type="PANTHER" id="PTHR11049:SF24">
    <property type="entry name" value="CYTOSOLIC ACYL COENZYME A THIOESTER HYDROLASE"/>
    <property type="match status" value="1"/>
</dbReference>
<dbReference type="GO" id="GO:0006637">
    <property type="term" value="P:acyl-CoA metabolic process"/>
    <property type="evidence" value="ECO:0007669"/>
    <property type="project" value="TreeGrafter"/>
</dbReference>
<dbReference type="PROSITE" id="PS51770">
    <property type="entry name" value="HOTDOG_ACOT"/>
    <property type="match status" value="1"/>
</dbReference>
<dbReference type="eggNOG" id="COG1607">
    <property type="taxonomic scope" value="Bacteria"/>
</dbReference>
<keyword evidence="2 3" id="KW-0378">Hydrolase</keyword>
<dbReference type="InterPro" id="IPR040170">
    <property type="entry name" value="Cytosol_ACT"/>
</dbReference>
<dbReference type="OrthoDB" id="9791628at2"/>
<evidence type="ECO:0000256" key="3">
    <source>
        <dbReference type="PROSITE-ProRule" id="PRU01106"/>
    </source>
</evidence>
<name>A0A0R1W433_9LACO</name>
<dbReference type="GO" id="GO:0009062">
    <property type="term" value="P:fatty acid catabolic process"/>
    <property type="evidence" value="ECO:0007669"/>
    <property type="project" value="TreeGrafter"/>
</dbReference>
<comment type="caution">
    <text evidence="5">The sequence shown here is derived from an EMBL/GenBank/DDBJ whole genome shotgun (WGS) entry which is preliminary data.</text>
</comment>
<dbReference type="EMBL" id="AZGF01000009">
    <property type="protein sequence ID" value="KRM12255.1"/>
    <property type="molecule type" value="Genomic_DNA"/>
</dbReference>
<dbReference type="Pfam" id="PF03061">
    <property type="entry name" value="4HBT"/>
    <property type="match status" value="1"/>
</dbReference>
<dbReference type="GO" id="GO:0052816">
    <property type="term" value="F:long-chain fatty acyl-CoA hydrolase activity"/>
    <property type="evidence" value="ECO:0007669"/>
    <property type="project" value="TreeGrafter"/>
</dbReference>
<dbReference type="GO" id="GO:0005829">
    <property type="term" value="C:cytosol"/>
    <property type="evidence" value="ECO:0007669"/>
    <property type="project" value="TreeGrafter"/>
</dbReference>
<gene>
    <name evidence="5" type="ORF">FD16_GL002440</name>
</gene>
<feature type="domain" description="HotDog ACOT-type" evidence="4">
    <location>
        <begin position="10"/>
        <end position="122"/>
    </location>
</feature>
<reference evidence="5 6" key="1">
    <citation type="journal article" date="2015" name="Genome Announc.">
        <title>Expanding the biotechnology potential of lactobacilli through comparative genomics of 213 strains and associated genera.</title>
        <authorList>
            <person name="Sun Z."/>
            <person name="Harris H.M."/>
            <person name="McCann A."/>
            <person name="Guo C."/>
            <person name="Argimon S."/>
            <person name="Zhang W."/>
            <person name="Yang X."/>
            <person name="Jeffery I.B."/>
            <person name="Cooney J.C."/>
            <person name="Kagawa T.F."/>
            <person name="Liu W."/>
            <person name="Song Y."/>
            <person name="Salvetti E."/>
            <person name="Wrobel A."/>
            <person name="Rasinkangas P."/>
            <person name="Parkhill J."/>
            <person name="Rea M.C."/>
            <person name="O'Sullivan O."/>
            <person name="Ritari J."/>
            <person name="Douillard F.P."/>
            <person name="Paul Ross R."/>
            <person name="Yang R."/>
            <person name="Briner A.E."/>
            <person name="Felis G.E."/>
            <person name="de Vos W.M."/>
            <person name="Barrangou R."/>
            <person name="Klaenhammer T.R."/>
            <person name="Caufield P.W."/>
            <person name="Cui Y."/>
            <person name="Zhang H."/>
            <person name="O'Toole P.W."/>
        </authorList>
    </citation>
    <scope>NUCLEOTIDE SEQUENCE [LARGE SCALE GENOMIC DNA]</scope>
    <source>
        <strain evidence="5 6">DSM 5007</strain>
    </source>
</reference>
<evidence type="ECO:0000256" key="2">
    <source>
        <dbReference type="ARBA" id="ARBA00022801"/>
    </source>
</evidence>
<dbReference type="RefSeq" id="WP_010621768.1">
    <property type="nucleotide sequence ID" value="NZ_AZGF01000009.1"/>
</dbReference>
<dbReference type="InterPro" id="IPR006683">
    <property type="entry name" value="Thioestr_dom"/>
</dbReference>
<organism evidence="5 6">
    <name type="scientific">Paucilactobacillus suebicus DSM 5007 = KCTC 3549</name>
    <dbReference type="NCBI Taxonomy" id="1423807"/>
    <lineage>
        <taxon>Bacteria</taxon>
        <taxon>Bacillati</taxon>
        <taxon>Bacillota</taxon>
        <taxon>Bacilli</taxon>
        <taxon>Lactobacillales</taxon>
        <taxon>Lactobacillaceae</taxon>
        <taxon>Paucilactobacillus</taxon>
    </lineage>
</organism>
<dbReference type="SUPFAM" id="SSF54637">
    <property type="entry name" value="Thioesterase/thiol ester dehydrase-isomerase"/>
    <property type="match status" value="1"/>
</dbReference>
<evidence type="ECO:0000313" key="6">
    <source>
        <dbReference type="Proteomes" id="UP000051820"/>
    </source>
</evidence>
<dbReference type="AlphaFoldDB" id="A0A0R1W433"/>
<dbReference type="PATRIC" id="fig|1423807.3.peg.2519"/>
<protein>
    <submittedName>
        <fullName evidence="5">Acyl-CoA hydrolase</fullName>
    </submittedName>
</protein>
<dbReference type="Gene3D" id="3.10.129.10">
    <property type="entry name" value="Hotdog Thioesterase"/>
    <property type="match status" value="1"/>
</dbReference>
<accession>A0A0R1W433</accession>
<proteinExistence type="inferred from homology"/>
<dbReference type="PANTHER" id="PTHR11049">
    <property type="entry name" value="ACYL COENZYME A THIOESTER HYDROLASE"/>
    <property type="match status" value="1"/>
</dbReference>